<reference evidence="1 2" key="1">
    <citation type="journal article" date="2019" name="Sci. Rep.">
        <title>Orb-weaving spider Araneus ventricosus genome elucidates the spidroin gene catalogue.</title>
        <authorList>
            <person name="Kono N."/>
            <person name="Nakamura H."/>
            <person name="Ohtoshi R."/>
            <person name="Moran D.A.P."/>
            <person name="Shinohara A."/>
            <person name="Yoshida Y."/>
            <person name="Fujiwara M."/>
            <person name="Mori M."/>
            <person name="Tomita M."/>
            <person name="Arakawa K."/>
        </authorList>
    </citation>
    <scope>NUCLEOTIDE SEQUENCE [LARGE SCALE GENOMIC DNA]</scope>
</reference>
<sequence>MIPCDVTISRTRLYKRRQLKGRMSSECEEELWSFISSASWKAGELSAIEGVVTVIISELLSVSFANLYKSYCSFYLCFVFSFLNKPSFSITLLVGLFPSYTNREIFVTV</sequence>
<protein>
    <submittedName>
        <fullName evidence="1">Uncharacterized protein</fullName>
    </submittedName>
</protein>
<accession>A0A4Y2WY06</accession>
<name>A0A4Y2WY06_ARAVE</name>
<keyword evidence="2" id="KW-1185">Reference proteome</keyword>
<organism evidence="1 2">
    <name type="scientific">Araneus ventricosus</name>
    <name type="common">Orbweaver spider</name>
    <name type="synonym">Epeira ventricosa</name>
    <dbReference type="NCBI Taxonomy" id="182803"/>
    <lineage>
        <taxon>Eukaryota</taxon>
        <taxon>Metazoa</taxon>
        <taxon>Ecdysozoa</taxon>
        <taxon>Arthropoda</taxon>
        <taxon>Chelicerata</taxon>
        <taxon>Arachnida</taxon>
        <taxon>Araneae</taxon>
        <taxon>Araneomorphae</taxon>
        <taxon>Entelegynae</taxon>
        <taxon>Araneoidea</taxon>
        <taxon>Araneidae</taxon>
        <taxon>Araneus</taxon>
    </lineage>
</organism>
<dbReference type="EMBL" id="BGPR01067030">
    <property type="protein sequence ID" value="GBO41400.1"/>
    <property type="molecule type" value="Genomic_DNA"/>
</dbReference>
<evidence type="ECO:0000313" key="1">
    <source>
        <dbReference type="EMBL" id="GBO41400.1"/>
    </source>
</evidence>
<evidence type="ECO:0000313" key="2">
    <source>
        <dbReference type="Proteomes" id="UP000499080"/>
    </source>
</evidence>
<proteinExistence type="predicted"/>
<gene>
    <name evidence="1" type="ORF">AVEN_137566_1</name>
</gene>
<dbReference type="AlphaFoldDB" id="A0A4Y2WY06"/>
<comment type="caution">
    <text evidence="1">The sequence shown here is derived from an EMBL/GenBank/DDBJ whole genome shotgun (WGS) entry which is preliminary data.</text>
</comment>
<dbReference type="Proteomes" id="UP000499080">
    <property type="component" value="Unassembled WGS sequence"/>
</dbReference>